<feature type="region of interest" description="Disordered" evidence="2">
    <location>
        <begin position="1"/>
        <end position="23"/>
    </location>
</feature>
<proteinExistence type="predicted"/>
<keyword evidence="5" id="KW-1185">Reference proteome</keyword>
<dbReference type="Proteomes" id="UP000284403">
    <property type="component" value="Unassembled WGS sequence"/>
</dbReference>
<protein>
    <recommendedName>
        <fullName evidence="3">WW domain-containing protein</fullName>
    </recommendedName>
</protein>
<accession>A0A3R7LCX7</accession>
<reference evidence="4 5" key="1">
    <citation type="journal article" date="2018" name="BMC Genomics">
        <title>Genomic comparison of Trypanosoma conorhini and Trypanosoma rangeli to Trypanosoma cruzi strains of high and low virulence.</title>
        <authorList>
            <person name="Bradwell K.R."/>
            <person name="Koparde V.N."/>
            <person name="Matveyev A.V."/>
            <person name="Serrano M.G."/>
            <person name="Alves J.M."/>
            <person name="Parikh H."/>
            <person name="Huang B."/>
            <person name="Lee V."/>
            <person name="Espinosa-Alvarez O."/>
            <person name="Ortiz P.A."/>
            <person name="Costa-Martins A.G."/>
            <person name="Teixeira M.M."/>
            <person name="Buck G.A."/>
        </authorList>
    </citation>
    <scope>NUCLEOTIDE SEQUENCE [LARGE SCALE GENOMIC DNA]</scope>
    <source>
        <strain evidence="4 5">025E</strain>
    </source>
</reference>
<name>A0A3R7LCX7_9TRYP</name>
<comment type="caution">
    <text evidence="4">The sequence shown here is derived from an EMBL/GenBank/DDBJ whole genome shotgun (WGS) entry which is preliminary data.</text>
</comment>
<dbReference type="PROSITE" id="PS50020">
    <property type="entry name" value="WW_DOMAIN_2"/>
    <property type="match status" value="1"/>
</dbReference>
<gene>
    <name evidence="4" type="ORF">Tco025E_01876</name>
</gene>
<keyword evidence="1" id="KW-0175">Coiled coil</keyword>
<feature type="domain" description="WW" evidence="3">
    <location>
        <begin position="15"/>
        <end position="43"/>
    </location>
</feature>
<evidence type="ECO:0000313" key="4">
    <source>
        <dbReference type="EMBL" id="RNF25871.1"/>
    </source>
</evidence>
<dbReference type="CDD" id="cd00201">
    <property type="entry name" value="WW"/>
    <property type="match status" value="1"/>
</dbReference>
<dbReference type="RefSeq" id="XP_029231077.1">
    <property type="nucleotide sequence ID" value="XM_029368812.1"/>
</dbReference>
<dbReference type="InterPro" id="IPR036020">
    <property type="entry name" value="WW_dom_sf"/>
</dbReference>
<feature type="coiled-coil region" evidence="1">
    <location>
        <begin position="76"/>
        <end position="261"/>
    </location>
</feature>
<dbReference type="Gene3D" id="2.20.70.10">
    <property type="match status" value="1"/>
</dbReference>
<feature type="compositionally biased region" description="Basic and acidic residues" evidence="2">
    <location>
        <begin position="14"/>
        <end position="23"/>
    </location>
</feature>
<evidence type="ECO:0000256" key="1">
    <source>
        <dbReference type="SAM" id="Coils"/>
    </source>
</evidence>
<dbReference type="GeneID" id="40315487"/>
<organism evidence="4 5">
    <name type="scientific">Trypanosoma conorhini</name>
    <dbReference type="NCBI Taxonomy" id="83891"/>
    <lineage>
        <taxon>Eukaryota</taxon>
        <taxon>Discoba</taxon>
        <taxon>Euglenozoa</taxon>
        <taxon>Kinetoplastea</taxon>
        <taxon>Metakinetoplastina</taxon>
        <taxon>Trypanosomatida</taxon>
        <taxon>Trypanosomatidae</taxon>
        <taxon>Trypanosoma</taxon>
    </lineage>
</organism>
<evidence type="ECO:0000259" key="3">
    <source>
        <dbReference type="PROSITE" id="PS50020"/>
    </source>
</evidence>
<feature type="region of interest" description="Disordered" evidence="2">
    <location>
        <begin position="43"/>
        <end position="62"/>
    </location>
</feature>
<dbReference type="EMBL" id="MKKU01000068">
    <property type="protein sequence ID" value="RNF25871.1"/>
    <property type="molecule type" value="Genomic_DNA"/>
</dbReference>
<dbReference type="InterPro" id="IPR001202">
    <property type="entry name" value="WW_dom"/>
</dbReference>
<dbReference type="AlphaFoldDB" id="A0A3R7LCX7"/>
<dbReference type="SUPFAM" id="SSF51045">
    <property type="entry name" value="WW domain"/>
    <property type="match status" value="1"/>
</dbReference>
<dbReference type="Pfam" id="PF00397">
    <property type="entry name" value="WW"/>
    <property type="match status" value="1"/>
</dbReference>
<evidence type="ECO:0000313" key="5">
    <source>
        <dbReference type="Proteomes" id="UP000284403"/>
    </source>
</evidence>
<evidence type="ECO:0000256" key="2">
    <source>
        <dbReference type="SAM" id="MobiDB-lite"/>
    </source>
</evidence>
<dbReference type="OrthoDB" id="252146at2759"/>
<sequence>MQDEAVRAALESGAWREKKDPKSGRTYYVNARTRVSVWNLARELSKPQQRQPSAGEAALSNQRNLQKLAAERQAQARQWQAEEEALVQRVTELEREKAQLESEVTILQGPTEAEAAALQEEQSRLQDAKQSLEVVVSEELRKRREATAELQRLQARLAARREERREELVVLESLRKRLEHLREEHAEALADLRREEAAEESLQDGLQREERQLEDALREEARLKEFLKLRENEVDRMKAALKAVCQRRAALQQQHQQLADEVAQGAVGAAAEDAAGGPPGFSPRLLSRLQRGVAARKTQLQHLRRQQRLGSEAGWMEAETAELRRVTALTERDVRRLAEFSRELSEQLRAVAPVLEAVKREVQQLGEEEAQSQ</sequence>